<dbReference type="EC" id="1.1.1.169" evidence="7"/>
<dbReference type="InterPro" id="IPR027473">
    <property type="entry name" value="L-asparaginase_C"/>
</dbReference>
<evidence type="ECO:0000256" key="1">
    <source>
        <dbReference type="ARBA" id="ARBA00007870"/>
    </source>
</evidence>
<dbReference type="InterPro" id="IPR051402">
    <property type="entry name" value="KPR-Related"/>
</dbReference>
<dbReference type="InterPro" id="IPR013752">
    <property type="entry name" value="KPA_reductase"/>
</dbReference>
<dbReference type="InterPro" id="IPR006034">
    <property type="entry name" value="Asparaginase/glutaminase-like"/>
</dbReference>
<dbReference type="Pfam" id="PF02558">
    <property type="entry name" value="ApbA"/>
    <property type="match status" value="1"/>
</dbReference>
<dbReference type="Gene3D" id="3.40.50.720">
    <property type="entry name" value="NAD(P)-binding Rossmann-like Domain"/>
    <property type="match status" value="1"/>
</dbReference>
<evidence type="ECO:0000313" key="8">
    <source>
        <dbReference type="Proteomes" id="UP001216579"/>
    </source>
</evidence>
<proteinExistence type="inferred from homology"/>
<dbReference type="Gene3D" id="3.40.50.40">
    <property type="match status" value="1"/>
</dbReference>
<dbReference type="Pfam" id="PF08546">
    <property type="entry name" value="ApbA_C"/>
    <property type="match status" value="1"/>
</dbReference>
<gene>
    <name evidence="7" type="ORF">P3G67_15915</name>
</gene>
<keyword evidence="3 7" id="KW-0560">Oxidoreductase</keyword>
<dbReference type="NCBIfam" id="NF005091">
    <property type="entry name" value="PRK06522.2-2"/>
    <property type="match status" value="1"/>
</dbReference>
<evidence type="ECO:0000256" key="3">
    <source>
        <dbReference type="ARBA" id="ARBA00023002"/>
    </source>
</evidence>
<evidence type="ECO:0000256" key="2">
    <source>
        <dbReference type="ARBA" id="ARBA00022857"/>
    </source>
</evidence>
<protein>
    <submittedName>
        <fullName evidence="7">2-dehydropantoate 2-reductase</fullName>
        <ecNumber evidence="7">1.1.1.169</ecNumber>
    </submittedName>
</protein>
<organism evidence="7 8">
    <name type="scientific">Streptomyces silvisoli</name>
    <dbReference type="NCBI Taxonomy" id="3034235"/>
    <lineage>
        <taxon>Bacteria</taxon>
        <taxon>Bacillati</taxon>
        <taxon>Actinomycetota</taxon>
        <taxon>Actinomycetes</taxon>
        <taxon>Kitasatosporales</taxon>
        <taxon>Streptomycetaceae</taxon>
        <taxon>Streptomyces</taxon>
    </lineage>
</organism>
<reference evidence="7 8" key="1">
    <citation type="submission" date="2023-03" db="EMBL/GenBank/DDBJ databases">
        <title>Draft genome sequence of Streptomyces sp. RB6PN23 isolated from peat swamp forest in Thailand.</title>
        <authorList>
            <person name="Klaysubun C."/>
            <person name="Duangmal K."/>
        </authorList>
    </citation>
    <scope>NUCLEOTIDE SEQUENCE [LARGE SCALE GENOMIC DNA]</scope>
    <source>
        <strain evidence="7 8">RB6PN23</strain>
    </source>
</reference>
<evidence type="ECO:0000313" key="7">
    <source>
        <dbReference type="EMBL" id="MDF3290706.1"/>
    </source>
</evidence>
<dbReference type="Proteomes" id="UP001216579">
    <property type="component" value="Unassembled WGS sequence"/>
</dbReference>
<dbReference type="Gene3D" id="1.10.1040.10">
    <property type="entry name" value="N-(1-d-carboxylethyl)-l-norvaline Dehydrogenase, domain 2"/>
    <property type="match status" value="1"/>
</dbReference>
<dbReference type="NCBIfam" id="TIGR00745">
    <property type="entry name" value="apbA_panE"/>
    <property type="match status" value="1"/>
</dbReference>
<dbReference type="SUPFAM" id="SSF51735">
    <property type="entry name" value="NAD(P)-binding Rossmann-fold domains"/>
    <property type="match status" value="1"/>
</dbReference>
<name>A0ABT5ZLZ9_9ACTN</name>
<comment type="caution">
    <text evidence="7">The sequence shown here is derived from an EMBL/GenBank/DDBJ whole genome shotgun (WGS) entry which is preliminary data.</text>
</comment>
<dbReference type="RefSeq" id="WP_276094080.1">
    <property type="nucleotide sequence ID" value="NZ_JARJBC010000008.1"/>
</dbReference>
<dbReference type="InterPro" id="IPR040919">
    <property type="entry name" value="Asparaginase_C"/>
</dbReference>
<feature type="domain" description="Ketopantoate reductase N-terminal" evidence="4">
    <location>
        <begin position="122"/>
        <end position="263"/>
    </location>
</feature>
<dbReference type="InterPro" id="IPR036152">
    <property type="entry name" value="Asp/glu_Ase-like_sf"/>
</dbReference>
<evidence type="ECO:0000259" key="6">
    <source>
        <dbReference type="Pfam" id="PF17763"/>
    </source>
</evidence>
<dbReference type="SUPFAM" id="SSF53774">
    <property type="entry name" value="Glutaminase/Asparaginase"/>
    <property type="match status" value="1"/>
</dbReference>
<dbReference type="PANTHER" id="PTHR21708:SF26">
    <property type="entry name" value="2-DEHYDROPANTOATE 2-REDUCTASE"/>
    <property type="match status" value="1"/>
</dbReference>
<feature type="domain" description="Ketopantoate reductase C-terminal" evidence="5">
    <location>
        <begin position="287"/>
        <end position="408"/>
    </location>
</feature>
<accession>A0ABT5ZLZ9</accession>
<dbReference type="Pfam" id="PF17763">
    <property type="entry name" value="Asparaginase_C"/>
    <property type="match status" value="1"/>
</dbReference>
<dbReference type="InterPro" id="IPR013332">
    <property type="entry name" value="KPR_N"/>
</dbReference>
<dbReference type="EMBL" id="JARJBC010000008">
    <property type="protein sequence ID" value="MDF3290706.1"/>
    <property type="molecule type" value="Genomic_DNA"/>
</dbReference>
<feature type="domain" description="Asparaginase/glutaminase C-terminal" evidence="6">
    <location>
        <begin position="1"/>
        <end position="65"/>
    </location>
</feature>
<dbReference type="InterPro" id="IPR036291">
    <property type="entry name" value="NAD(P)-bd_dom_sf"/>
</dbReference>
<dbReference type="GO" id="GO:0008677">
    <property type="term" value="F:2-dehydropantoate 2-reductase activity"/>
    <property type="evidence" value="ECO:0007669"/>
    <property type="project" value="UniProtKB-EC"/>
</dbReference>
<dbReference type="InterPro" id="IPR003710">
    <property type="entry name" value="ApbA"/>
</dbReference>
<evidence type="ECO:0000259" key="5">
    <source>
        <dbReference type="Pfam" id="PF08546"/>
    </source>
</evidence>
<dbReference type="InterPro" id="IPR013328">
    <property type="entry name" value="6PGD_dom2"/>
</dbReference>
<sequence length="415" mass="43882">MPVVLTSRTGSGSVLRHTYGAVGSETDLQRRGLINGVLLDPYKARVLLRLLAATGARREDVAATFDQHGRERSCCRPGSEAPCPKQTGHLRWACEVPCLRSFCDVLFKTIPEWVGSMGMKHVAVVGVGAVGGVVAAGLASTGRTKVTACVRSPLGGLRIDWPEGMTQEASVFEEFDPAQVSAVEWVVLATKAHQTAAVAPWLDRLCGAGTRVVVLQNGVEHLERVAPLAGAARVLPAVVEIGAESLRRGHVRLFDRPRITVPEDDDGAEFAALCRGSGITVALTGDFVTASWMKLCLNVANGAVTALTMRRMPVFAQPGIAELGRALVEEARQVAVASGACLSEDLPDQILARLRAMPAESGSSVLWDRLAGRALEYDARNGAVVRAGARLGIPTPYNETVTALLAAVSGPDDVT</sequence>
<keyword evidence="8" id="KW-1185">Reference proteome</keyword>
<dbReference type="SUPFAM" id="SSF48179">
    <property type="entry name" value="6-phosphogluconate dehydrogenase C-terminal domain-like"/>
    <property type="match status" value="1"/>
</dbReference>
<dbReference type="PANTHER" id="PTHR21708">
    <property type="entry name" value="PROBABLE 2-DEHYDROPANTOATE 2-REDUCTASE"/>
    <property type="match status" value="1"/>
</dbReference>
<dbReference type="PIRSF" id="PIRSF500176">
    <property type="entry name" value="L_ASNase"/>
    <property type="match status" value="1"/>
</dbReference>
<dbReference type="InterPro" id="IPR008927">
    <property type="entry name" value="6-PGluconate_DH-like_C_sf"/>
</dbReference>
<keyword evidence="2" id="KW-0521">NADP</keyword>
<comment type="similarity">
    <text evidence="1">Belongs to the ketopantoate reductase family.</text>
</comment>
<dbReference type="PIRSF" id="PIRSF001220">
    <property type="entry name" value="L-ASNase_gatD"/>
    <property type="match status" value="1"/>
</dbReference>
<evidence type="ECO:0000259" key="4">
    <source>
        <dbReference type="Pfam" id="PF02558"/>
    </source>
</evidence>